<comment type="caution">
    <text evidence="3">The sequence shown here is derived from an EMBL/GenBank/DDBJ whole genome shotgun (WGS) entry which is preliminary data.</text>
</comment>
<feature type="transmembrane region" description="Helical" evidence="2">
    <location>
        <begin position="272"/>
        <end position="303"/>
    </location>
</feature>
<protein>
    <submittedName>
        <fullName evidence="3">Hydrolase</fullName>
    </submittedName>
</protein>
<sequence>MVIHTKEKAKIHAHEPKGAKIKGSNIYTVERGPKTAGAKVTDTDRKKSYRKSTIHQSEPKNKGLSRFKQNLKESNTSIKTKNTNLHIAGRTGALVAGAVTDQVEGGQEVSQAAYLAYEASRPVTGTASKGAALFRKKAAAEAKKRIKKVEAGKKLAKKTAKKAAKDTAKTVAKETAKETAKTTAKVATKTATKAAATAAGTAVAPGVGTAIGMAAGYAAGVSIEVKDEKMTNRSRKIKFFLDKMKAQENQTDSVAKLVKDLIVRKAITWVKAAAPIIGLVLLLLVLVVAMIAVPVIAVIAILYNSPFALFLPPLESGDTVQTVTSAYVQEFNRDVNTKVNEHTGYDLGELVYVDYEGMEENPSNYYDIMAVYMVKHGVGDTATVMNDTSKGWLQAVVNDMCSYTTSTGTKDVEETDADGNVTTVTKSVLYVNVTLKSYRDMISVYGFDANQVEMLEQIMSADFMGQLGYAGSGSGGGGGSPGVSSMTEDEINAILSGITDSRQKKVCSYALHRVGFPYSQDMRDSGNYYDCSSLAYYSWKDAGVDISYGGATTAAAEAQGLDEAGKTVSFDELQPGDLMEWLLHLATGLMADCLVNR</sequence>
<keyword evidence="4" id="KW-1185">Reference proteome</keyword>
<evidence type="ECO:0000256" key="2">
    <source>
        <dbReference type="SAM" id="Phobius"/>
    </source>
</evidence>
<evidence type="ECO:0000313" key="3">
    <source>
        <dbReference type="EMBL" id="MCU6717736.1"/>
    </source>
</evidence>
<name>A0ABT2SFQ7_9FIRM</name>
<dbReference type="GO" id="GO:0016787">
    <property type="term" value="F:hydrolase activity"/>
    <property type="evidence" value="ECO:0007669"/>
    <property type="project" value="UniProtKB-KW"/>
</dbReference>
<dbReference type="InterPro" id="IPR038765">
    <property type="entry name" value="Papain-like_cys_pep_sf"/>
</dbReference>
<proteinExistence type="predicted"/>
<keyword evidence="2" id="KW-1133">Transmembrane helix</keyword>
<evidence type="ECO:0000256" key="1">
    <source>
        <dbReference type="SAM" id="MobiDB-lite"/>
    </source>
</evidence>
<keyword evidence="2" id="KW-0812">Transmembrane</keyword>
<dbReference type="Proteomes" id="UP001209666">
    <property type="component" value="Unassembled WGS sequence"/>
</dbReference>
<evidence type="ECO:0000313" key="4">
    <source>
        <dbReference type="Proteomes" id="UP001209666"/>
    </source>
</evidence>
<feature type="region of interest" description="Disordered" evidence="1">
    <location>
        <begin position="27"/>
        <end position="62"/>
    </location>
</feature>
<gene>
    <name evidence="3" type="ORF">OCV43_10700</name>
</gene>
<organism evidence="3 4">
    <name type="scientific">Roseburia amylophila</name>
    <dbReference type="NCBI Taxonomy" id="2981794"/>
    <lineage>
        <taxon>Bacteria</taxon>
        <taxon>Bacillati</taxon>
        <taxon>Bacillota</taxon>
        <taxon>Clostridia</taxon>
        <taxon>Lachnospirales</taxon>
        <taxon>Lachnospiraceae</taxon>
        <taxon>Roseburia</taxon>
    </lineage>
</organism>
<accession>A0ABT2SFQ7</accession>
<keyword evidence="3" id="KW-0378">Hydrolase</keyword>
<dbReference type="RefSeq" id="WP_242994322.1">
    <property type="nucleotide sequence ID" value="NZ_JAOQKI010000017.1"/>
</dbReference>
<dbReference type="EMBL" id="JAOQKI010000017">
    <property type="protein sequence ID" value="MCU6717736.1"/>
    <property type="molecule type" value="Genomic_DNA"/>
</dbReference>
<dbReference type="SUPFAM" id="SSF54001">
    <property type="entry name" value="Cysteine proteinases"/>
    <property type="match status" value="1"/>
</dbReference>
<dbReference type="Gene3D" id="3.90.1720.10">
    <property type="entry name" value="endopeptidase domain like (from Nostoc punctiforme)"/>
    <property type="match status" value="1"/>
</dbReference>
<keyword evidence="2" id="KW-0472">Membrane</keyword>
<reference evidence="3 4" key="1">
    <citation type="journal article" date="2021" name="ISME Commun">
        <title>Automated analysis of genomic sequences facilitates high-throughput and comprehensive description of bacteria.</title>
        <authorList>
            <person name="Hitch T.C.A."/>
        </authorList>
    </citation>
    <scope>NUCLEOTIDE SEQUENCE [LARGE SCALE GENOMIC DNA]</scope>
    <source>
        <strain evidence="3 4">Sanger_19</strain>
    </source>
</reference>